<evidence type="ECO:0000259" key="5">
    <source>
        <dbReference type="PROSITE" id="PS50011"/>
    </source>
</evidence>
<reference evidence="6" key="1">
    <citation type="submission" date="2020-05" db="EMBL/GenBank/DDBJ databases">
        <authorList>
            <person name="Rincon C."/>
            <person name="Sanders R I."/>
            <person name="Robbins C."/>
            <person name="Chaturvedi A."/>
        </authorList>
    </citation>
    <scope>NUCLEOTIDE SEQUENCE</scope>
    <source>
        <strain evidence="6">CHB12</strain>
    </source>
</reference>
<proteinExistence type="predicted"/>
<dbReference type="PROSITE" id="PS50011">
    <property type="entry name" value="PROTEIN_KINASE_DOM"/>
    <property type="match status" value="1"/>
</dbReference>
<protein>
    <recommendedName>
        <fullName evidence="5">Protein kinase domain-containing protein</fullName>
    </recommendedName>
</protein>
<name>A0A915YWA0_9GLOM</name>
<evidence type="ECO:0000256" key="1">
    <source>
        <dbReference type="ARBA" id="ARBA00022679"/>
    </source>
</evidence>
<dbReference type="OrthoDB" id="1668230at2759"/>
<evidence type="ECO:0000256" key="4">
    <source>
        <dbReference type="ARBA" id="ARBA00022840"/>
    </source>
</evidence>
<accession>A0A915YWA0</accession>
<evidence type="ECO:0000256" key="2">
    <source>
        <dbReference type="ARBA" id="ARBA00022741"/>
    </source>
</evidence>
<feature type="domain" description="Protein kinase" evidence="5">
    <location>
        <begin position="1"/>
        <end position="256"/>
    </location>
</feature>
<keyword evidence="3" id="KW-0418">Kinase</keyword>
<dbReference type="PANTHER" id="PTHR44329">
    <property type="entry name" value="SERINE/THREONINE-PROTEIN KINASE TNNI3K-RELATED"/>
    <property type="match status" value="1"/>
</dbReference>
<dbReference type="InterPro" id="IPR000719">
    <property type="entry name" value="Prot_kinase_dom"/>
</dbReference>
<keyword evidence="1" id="KW-0808">Transferase</keyword>
<evidence type="ECO:0000313" key="6">
    <source>
        <dbReference type="EMBL" id="CAB5346702.1"/>
    </source>
</evidence>
<dbReference type="Proteomes" id="UP000684084">
    <property type="component" value="Unassembled WGS sequence"/>
</dbReference>
<organism evidence="6 7">
    <name type="scientific">Rhizophagus irregularis</name>
    <dbReference type="NCBI Taxonomy" id="588596"/>
    <lineage>
        <taxon>Eukaryota</taxon>
        <taxon>Fungi</taxon>
        <taxon>Fungi incertae sedis</taxon>
        <taxon>Mucoromycota</taxon>
        <taxon>Glomeromycotina</taxon>
        <taxon>Glomeromycetes</taxon>
        <taxon>Glomerales</taxon>
        <taxon>Glomeraceae</taxon>
        <taxon>Rhizophagus</taxon>
    </lineage>
</organism>
<dbReference type="InterPro" id="IPR001245">
    <property type="entry name" value="Ser-Thr/Tyr_kinase_cat_dom"/>
</dbReference>
<dbReference type="PANTHER" id="PTHR44329:SF288">
    <property type="entry name" value="MITOGEN-ACTIVATED PROTEIN KINASE KINASE KINASE 20"/>
    <property type="match status" value="1"/>
</dbReference>
<dbReference type="InterPro" id="IPR051681">
    <property type="entry name" value="Ser/Thr_Kinases-Pseudokinases"/>
</dbReference>
<comment type="caution">
    <text evidence="6">The sequence shown here is derived from an EMBL/GenBank/DDBJ whole genome shotgun (WGS) entry which is preliminary data.</text>
</comment>
<keyword evidence="2" id="KW-0547">Nucleotide-binding</keyword>
<gene>
    <name evidence="6" type="ORF">CHRIB12_LOCUS4264</name>
</gene>
<keyword evidence="4" id="KW-0067">ATP-binding</keyword>
<dbReference type="GO" id="GO:0004674">
    <property type="term" value="F:protein serine/threonine kinase activity"/>
    <property type="evidence" value="ECO:0007669"/>
    <property type="project" value="TreeGrafter"/>
</dbReference>
<evidence type="ECO:0000256" key="3">
    <source>
        <dbReference type="ARBA" id="ARBA00022777"/>
    </source>
</evidence>
<dbReference type="EMBL" id="CAGKOT010000006">
    <property type="protein sequence ID" value="CAB5346702.1"/>
    <property type="molecule type" value="Genomic_DNA"/>
</dbReference>
<dbReference type="GO" id="GO:0005524">
    <property type="term" value="F:ATP binding"/>
    <property type="evidence" value="ECO:0007669"/>
    <property type="project" value="UniProtKB-KW"/>
</dbReference>
<evidence type="ECO:0000313" key="7">
    <source>
        <dbReference type="Proteomes" id="UP000684084"/>
    </source>
</evidence>
<sequence length="256" mass="29335">MLRLKLIPTANEIIETLKLQSEADFHDSVIHFFGVTSENDQNNLSKNYSLVMEYADGGTLREYLRKNFDKITCDDELSMAYQLVCAVSCLHNEGIVHSDLHSNNILVNQNIVKLANFGLSKSGRPPFYTEDEQYDISLIYEITQGLREKPIPDTSIAYINLYTDCWNEEPDNRPTMSEVVDRLKDIIFPNDETTKIDQTGDDDLVIINIDKSEFSSAGGLDKKVTNKIYEITEYLNDQFLKHVDELVNLICKEITY</sequence>
<dbReference type="Pfam" id="PF07714">
    <property type="entry name" value="PK_Tyr_Ser-Thr"/>
    <property type="match status" value="1"/>
</dbReference>
<dbReference type="AlphaFoldDB" id="A0A915YWA0"/>